<dbReference type="RefSeq" id="WP_322542708.1">
    <property type="nucleotide sequence ID" value="NZ_JAOBTT010000001.1"/>
</dbReference>
<keyword evidence="2" id="KW-0449">Lipoprotein</keyword>
<dbReference type="NCBIfam" id="NF007894">
    <property type="entry name" value="PRK10598.1"/>
    <property type="match status" value="1"/>
</dbReference>
<dbReference type="Proteomes" id="UP001288620">
    <property type="component" value="Unassembled WGS sequence"/>
</dbReference>
<feature type="signal peptide" evidence="1">
    <location>
        <begin position="1"/>
        <end position="19"/>
    </location>
</feature>
<evidence type="ECO:0000313" key="3">
    <source>
        <dbReference type="Proteomes" id="UP001288620"/>
    </source>
</evidence>
<comment type="caution">
    <text evidence="2">The sequence shown here is derived from an EMBL/GenBank/DDBJ whole genome shotgun (WGS) entry which is preliminary data.</text>
</comment>
<evidence type="ECO:0000256" key="1">
    <source>
        <dbReference type="SAM" id="SignalP"/>
    </source>
</evidence>
<proteinExistence type="predicted"/>
<evidence type="ECO:0000313" key="2">
    <source>
        <dbReference type="EMBL" id="MDZ7278773.1"/>
    </source>
</evidence>
<keyword evidence="3" id="KW-1185">Reference proteome</keyword>
<sequence>MKKALYGLTALFFALTLSACNQLTQYTISEQEVNQALQKRNNFEKDIGVSGLVNAHIVLSELNSQIGREEPGKVTLSGKANINVTSLFGPQQAEMLLKMKAQPVYNAQEGAIYLHDLQIVDAQVQPEKMASIIKTLTPYLNQSLVRYFDENPAYVLSADRSKAEALAKKLAKGIEVKPGELVIPFTE</sequence>
<feature type="chain" id="PRO_5047180517" evidence="1">
    <location>
        <begin position="20"/>
        <end position="187"/>
    </location>
</feature>
<dbReference type="InterPro" id="IPR010835">
    <property type="entry name" value="DUF1439"/>
</dbReference>
<dbReference type="Pfam" id="PF07273">
    <property type="entry name" value="DUF1439"/>
    <property type="match status" value="1"/>
</dbReference>
<name>A0ABU5LFP4_9GAMM</name>
<accession>A0ABU5LFP4</accession>
<dbReference type="EMBL" id="JAOBTT010000001">
    <property type="protein sequence ID" value="MDZ7278773.1"/>
    <property type="molecule type" value="Genomic_DNA"/>
</dbReference>
<gene>
    <name evidence="2" type="ORF">N4G40_10865</name>
</gene>
<dbReference type="Gene3D" id="3.15.10.40">
    <property type="entry name" value="Uncharacterised protein PF07273, DUF1439"/>
    <property type="match status" value="1"/>
</dbReference>
<protein>
    <submittedName>
        <fullName evidence="2">Lipoprotein</fullName>
    </submittedName>
</protein>
<keyword evidence="1" id="KW-0732">Signal</keyword>
<organism evidence="2 3">
    <name type="scientific">Pantoea eucrina</name>
    <dbReference type="NCBI Taxonomy" id="472693"/>
    <lineage>
        <taxon>Bacteria</taxon>
        <taxon>Pseudomonadati</taxon>
        <taxon>Pseudomonadota</taxon>
        <taxon>Gammaproteobacteria</taxon>
        <taxon>Enterobacterales</taxon>
        <taxon>Erwiniaceae</taxon>
        <taxon>Pantoea</taxon>
    </lineage>
</organism>
<dbReference type="PROSITE" id="PS51257">
    <property type="entry name" value="PROKAR_LIPOPROTEIN"/>
    <property type="match status" value="1"/>
</dbReference>
<reference evidence="3" key="1">
    <citation type="submission" date="2023-07" db="EMBL/GenBank/DDBJ databases">
        <title>Structural and functional analysis of rice phyllospheric bacteria for their antimicrobial properties and defense elicitation against blast disease.</title>
        <authorList>
            <person name="Sahu K.P."/>
            <person name="Asharani P."/>
            <person name="Kumar M."/>
            <person name="Reddy B."/>
            <person name="Kumar A."/>
        </authorList>
    </citation>
    <scope>NUCLEOTIDE SEQUENCE [LARGE SCALE GENOMIC DNA]</scope>
    <source>
        <strain evidence="3">OsEp_Plm_30P10</strain>
    </source>
</reference>